<feature type="transmembrane region" description="Helical" evidence="4">
    <location>
        <begin position="58"/>
        <end position="78"/>
    </location>
</feature>
<gene>
    <name evidence="6" type="ORF">H4W19_14735</name>
</gene>
<dbReference type="Gene3D" id="1.10.10.60">
    <property type="entry name" value="Homeodomain-like"/>
    <property type="match status" value="1"/>
</dbReference>
<feature type="domain" description="HTH araC/xylS-type" evidence="5">
    <location>
        <begin position="239"/>
        <end position="347"/>
    </location>
</feature>
<protein>
    <submittedName>
        <fullName evidence="6">Helix-turn-helix transcriptional regulator</fullName>
    </submittedName>
</protein>
<dbReference type="SUPFAM" id="SSF46689">
    <property type="entry name" value="Homeodomain-like"/>
    <property type="match status" value="1"/>
</dbReference>
<evidence type="ECO:0000259" key="5">
    <source>
        <dbReference type="PROSITE" id="PS01124"/>
    </source>
</evidence>
<reference evidence="6 7" key="1">
    <citation type="submission" date="2020-08" db="EMBL/GenBank/DDBJ databases">
        <title>Streptomycin resistant and MDR strain, P. mexicana.</title>
        <authorList>
            <person name="Ganesh-kumar S."/>
            <person name="Zhe T."/>
            <person name="Yu Z."/>
            <person name="Min Y."/>
        </authorList>
    </citation>
    <scope>NUCLEOTIDE SEQUENCE [LARGE SCALE GENOMIC DNA]</scope>
    <source>
        <strain evidence="6 7">GTZY</strain>
    </source>
</reference>
<feature type="transmembrane region" description="Helical" evidence="4">
    <location>
        <begin position="32"/>
        <end position="52"/>
    </location>
</feature>
<dbReference type="InterPro" id="IPR018060">
    <property type="entry name" value="HTH_AraC"/>
</dbReference>
<keyword evidence="4" id="KW-0472">Membrane</keyword>
<keyword evidence="7" id="KW-1185">Reference proteome</keyword>
<evidence type="ECO:0000256" key="3">
    <source>
        <dbReference type="ARBA" id="ARBA00023163"/>
    </source>
</evidence>
<evidence type="ECO:0000256" key="2">
    <source>
        <dbReference type="ARBA" id="ARBA00023125"/>
    </source>
</evidence>
<keyword evidence="1" id="KW-0805">Transcription regulation</keyword>
<dbReference type="PANTHER" id="PTHR43280">
    <property type="entry name" value="ARAC-FAMILY TRANSCRIPTIONAL REGULATOR"/>
    <property type="match status" value="1"/>
</dbReference>
<dbReference type="Proteomes" id="UP000515506">
    <property type="component" value="Chromosome"/>
</dbReference>
<proteinExistence type="predicted"/>
<keyword evidence="2" id="KW-0238">DNA-binding</keyword>
<feature type="transmembrane region" description="Helical" evidence="4">
    <location>
        <begin position="120"/>
        <end position="141"/>
    </location>
</feature>
<keyword evidence="4" id="KW-0812">Transmembrane</keyword>
<dbReference type="SMART" id="SM00342">
    <property type="entry name" value="HTH_ARAC"/>
    <property type="match status" value="1"/>
</dbReference>
<sequence>MQEVAIAMTAAAVAMSLLSLFILLLRRAKRDAEVLFAVVSGSLALSLMSPWMGDAPAWVRWSVAIGGSATCNGFWLVSRALFRGEHGVRLRHVLLAAGVALLIAIHRGTAMDANASPSMVVVAVDAMLTLTSTSLLALSFLEPLRGWSMMWTPAERRLRLAFMAVYGSSVLSTTLLGELAHAFPALAPWRAGIVALSASAMIVFTHGAFHYRRRYPAPSPKGDRPAPRQQAAAPCEEDARLAALLLHQLEVLQVYREPHLKVAELAARLGTAEYRLSKLITRHLGERNFNQLLNRHRIAHACNLLAMPVGVDNILHVSIESGFASLGPFNRAFKTIMGTTPTEYRAACLRGEQPHIPNGELHGAALGADRLSLDGGTHPSTS</sequence>
<accession>A0ABX6R9L5</accession>
<feature type="transmembrane region" description="Helical" evidence="4">
    <location>
        <begin position="90"/>
        <end position="108"/>
    </location>
</feature>
<dbReference type="PANTHER" id="PTHR43280:SF29">
    <property type="entry name" value="ARAC-FAMILY TRANSCRIPTIONAL REGULATOR"/>
    <property type="match status" value="1"/>
</dbReference>
<feature type="transmembrane region" description="Helical" evidence="4">
    <location>
        <begin position="189"/>
        <end position="211"/>
    </location>
</feature>
<dbReference type="EMBL" id="CP060028">
    <property type="protein sequence ID" value="QND79587.1"/>
    <property type="molecule type" value="Genomic_DNA"/>
</dbReference>
<feature type="transmembrane region" description="Helical" evidence="4">
    <location>
        <begin position="6"/>
        <end position="25"/>
    </location>
</feature>
<feature type="transmembrane region" description="Helical" evidence="4">
    <location>
        <begin position="161"/>
        <end position="183"/>
    </location>
</feature>
<evidence type="ECO:0000256" key="4">
    <source>
        <dbReference type="SAM" id="Phobius"/>
    </source>
</evidence>
<dbReference type="Pfam" id="PF12833">
    <property type="entry name" value="HTH_18"/>
    <property type="match status" value="1"/>
</dbReference>
<name>A0ABX6R9L5_PSEMX</name>
<dbReference type="PROSITE" id="PS01124">
    <property type="entry name" value="HTH_ARAC_FAMILY_2"/>
    <property type="match status" value="1"/>
</dbReference>
<dbReference type="RefSeq" id="WP_185894916.1">
    <property type="nucleotide sequence ID" value="NZ_CP060028.1"/>
</dbReference>
<evidence type="ECO:0000313" key="6">
    <source>
        <dbReference type="EMBL" id="QND79587.1"/>
    </source>
</evidence>
<organism evidence="6 7">
    <name type="scientific">Pseudoxanthomonas mexicana</name>
    <dbReference type="NCBI Taxonomy" id="128785"/>
    <lineage>
        <taxon>Bacteria</taxon>
        <taxon>Pseudomonadati</taxon>
        <taxon>Pseudomonadota</taxon>
        <taxon>Gammaproteobacteria</taxon>
        <taxon>Lysobacterales</taxon>
        <taxon>Lysobacteraceae</taxon>
        <taxon>Pseudoxanthomonas</taxon>
    </lineage>
</organism>
<keyword evidence="4" id="KW-1133">Transmembrane helix</keyword>
<dbReference type="InterPro" id="IPR009057">
    <property type="entry name" value="Homeodomain-like_sf"/>
</dbReference>
<evidence type="ECO:0000256" key="1">
    <source>
        <dbReference type="ARBA" id="ARBA00023015"/>
    </source>
</evidence>
<keyword evidence="3" id="KW-0804">Transcription</keyword>
<evidence type="ECO:0000313" key="7">
    <source>
        <dbReference type="Proteomes" id="UP000515506"/>
    </source>
</evidence>